<keyword evidence="2" id="KW-1185">Reference proteome</keyword>
<protein>
    <submittedName>
        <fullName evidence="1">Uncharacterized protein</fullName>
    </submittedName>
</protein>
<dbReference type="EMBL" id="JASPKY010000216">
    <property type="protein sequence ID" value="KAK9719777.1"/>
    <property type="molecule type" value="Genomic_DNA"/>
</dbReference>
<gene>
    <name evidence="1" type="ORF">QE152_g22428</name>
</gene>
<evidence type="ECO:0000313" key="1">
    <source>
        <dbReference type="EMBL" id="KAK9719777.1"/>
    </source>
</evidence>
<evidence type="ECO:0000313" key="2">
    <source>
        <dbReference type="Proteomes" id="UP001458880"/>
    </source>
</evidence>
<comment type="caution">
    <text evidence="1">The sequence shown here is derived from an EMBL/GenBank/DDBJ whole genome shotgun (WGS) entry which is preliminary data.</text>
</comment>
<accession>A0AAW1KKQ0</accession>
<proteinExistence type="predicted"/>
<reference evidence="1 2" key="1">
    <citation type="journal article" date="2024" name="BMC Genomics">
        <title>De novo assembly and annotation of Popillia japonica's genome with initial clues to its potential as an invasive pest.</title>
        <authorList>
            <person name="Cucini C."/>
            <person name="Boschi S."/>
            <person name="Funari R."/>
            <person name="Cardaioli E."/>
            <person name="Iannotti N."/>
            <person name="Marturano G."/>
            <person name="Paoli F."/>
            <person name="Bruttini M."/>
            <person name="Carapelli A."/>
            <person name="Frati F."/>
            <person name="Nardi F."/>
        </authorList>
    </citation>
    <scope>NUCLEOTIDE SEQUENCE [LARGE SCALE GENOMIC DNA]</scope>
    <source>
        <strain evidence="1">DMR45628</strain>
    </source>
</reference>
<dbReference type="Proteomes" id="UP001458880">
    <property type="component" value="Unassembled WGS sequence"/>
</dbReference>
<name>A0AAW1KKQ0_POPJA</name>
<dbReference type="AlphaFoldDB" id="A0AAW1KKQ0"/>
<organism evidence="1 2">
    <name type="scientific">Popillia japonica</name>
    <name type="common">Japanese beetle</name>
    <dbReference type="NCBI Taxonomy" id="7064"/>
    <lineage>
        <taxon>Eukaryota</taxon>
        <taxon>Metazoa</taxon>
        <taxon>Ecdysozoa</taxon>
        <taxon>Arthropoda</taxon>
        <taxon>Hexapoda</taxon>
        <taxon>Insecta</taxon>
        <taxon>Pterygota</taxon>
        <taxon>Neoptera</taxon>
        <taxon>Endopterygota</taxon>
        <taxon>Coleoptera</taxon>
        <taxon>Polyphaga</taxon>
        <taxon>Scarabaeiformia</taxon>
        <taxon>Scarabaeidae</taxon>
        <taxon>Rutelinae</taxon>
        <taxon>Popillia</taxon>
    </lineage>
</organism>
<sequence length="133" mass="15241">MKTKKDEHIRQRKDPARYKVGDLLAIKRTQQGPGLKLRAQYLGPYQVTKVKPCNSYDVIKKGDHHGIGIKNSCHTTYLTTIQTIFCIIYLSCGFCNQKYPIYVRQCVSSINRELPKLLFCKSKTTSAITKILM</sequence>